<organism evidence="1 2">
    <name type="scientific">Bacillus phage Eldridge</name>
    <dbReference type="NCBI Taxonomy" id="1776293"/>
    <lineage>
        <taxon>Viruses</taxon>
        <taxon>Duplodnaviria</taxon>
        <taxon>Heunggongvirae</taxon>
        <taxon>Uroviricota</taxon>
        <taxon>Caudoviricetes</taxon>
        <taxon>Herelleviridae</taxon>
        <taxon>Bastillevirinae</taxon>
        <taxon>Eldridgevirus</taxon>
        <taxon>Eldridgevirus eldridge</taxon>
    </lineage>
</organism>
<evidence type="ECO:0000313" key="2">
    <source>
        <dbReference type="Proteomes" id="UP000204502"/>
    </source>
</evidence>
<reference evidence="1 2" key="1">
    <citation type="journal article" date="2016" name="Genome Announc.">
        <title>Complete Genome Sequence of Bacillus megaterium Bacteriophage Eldridge.</title>
        <authorList>
            <person name="Reveille A.M."/>
            <person name="Eldridge K.A."/>
            <person name="Temple L.M."/>
        </authorList>
    </citation>
    <scope>NUCLEOTIDE SEQUENCE [LARGE SCALE GENOMIC DNA]</scope>
</reference>
<gene>
    <name evidence="1" type="ORF">Eldridge_0105</name>
</gene>
<dbReference type="RefSeq" id="YP_009274809.1">
    <property type="nucleotide sequence ID" value="NC_030920.1"/>
</dbReference>
<name>A0A109Z8E8_9CAUD</name>
<dbReference type="KEGG" id="vg:28801764"/>
<dbReference type="EMBL" id="KU253712">
    <property type="protein sequence ID" value="AMB18685.1"/>
    <property type="molecule type" value="Genomic_DNA"/>
</dbReference>
<accession>A0A109Z8E8</accession>
<evidence type="ECO:0000313" key="1">
    <source>
        <dbReference type="EMBL" id="AMB18685.1"/>
    </source>
</evidence>
<keyword evidence="2" id="KW-1185">Reference proteome</keyword>
<dbReference type="Proteomes" id="UP000204502">
    <property type="component" value="Segment"/>
</dbReference>
<dbReference type="GeneID" id="28801764"/>
<proteinExistence type="predicted"/>
<protein>
    <submittedName>
        <fullName evidence="1">Uncharacterized protein</fullName>
    </submittedName>
</protein>
<sequence length="97" mass="11159">MSENRVLEVMQNILYLREQKDEGLQTMLEETKDETVNLYDVASAFLNVTNDLIRYIDAAQAVAETRMIDIIKALPSETQTKIKQTFSDSEDDLLEDK</sequence>
<dbReference type="OrthoDB" id="35857at10239"/>